<dbReference type="Proteomes" id="UP000703269">
    <property type="component" value="Unassembled WGS sequence"/>
</dbReference>
<feature type="transmembrane region" description="Helical" evidence="8">
    <location>
        <begin position="164"/>
        <end position="188"/>
    </location>
</feature>
<feature type="transmembrane region" description="Helical" evidence="8">
    <location>
        <begin position="477"/>
        <end position="495"/>
    </location>
</feature>
<evidence type="ECO:0000256" key="8">
    <source>
        <dbReference type="SAM" id="Phobius"/>
    </source>
</evidence>
<proteinExistence type="predicted"/>
<dbReference type="SUPFAM" id="SSF103473">
    <property type="entry name" value="MFS general substrate transporter"/>
    <property type="match status" value="1"/>
</dbReference>
<comment type="caution">
    <text evidence="10">The sequence shown here is derived from an EMBL/GenBank/DDBJ whole genome shotgun (WGS) entry which is preliminary data.</text>
</comment>
<protein>
    <submittedName>
        <fullName evidence="10">MFS general substrate transporter</fullName>
    </submittedName>
</protein>
<feature type="transmembrane region" description="Helical" evidence="8">
    <location>
        <begin position="436"/>
        <end position="456"/>
    </location>
</feature>
<evidence type="ECO:0000256" key="4">
    <source>
        <dbReference type="ARBA" id="ARBA00022989"/>
    </source>
</evidence>
<accession>A0A9P3GQ20</accession>
<dbReference type="PANTHER" id="PTHR23502">
    <property type="entry name" value="MAJOR FACILITATOR SUPERFAMILY"/>
    <property type="match status" value="1"/>
</dbReference>
<reference evidence="10 11" key="1">
    <citation type="submission" date="2021-08" db="EMBL/GenBank/DDBJ databases">
        <title>Draft Genome Sequence of Phanerochaete sordida strain YK-624.</title>
        <authorList>
            <person name="Mori T."/>
            <person name="Dohra H."/>
            <person name="Suzuki T."/>
            <person name="Kawagishi H."/>
            <person name="Hirai H."/>
        </authorList>
    </citation>
    <scope>NUCLEOTIDE SEQUENCE [LARGE SCALE GENOMIC DNA]</scope>
    <source>
        <strain evidence="10 11">YK-624</strain>
    </source>
</reference>
<dbReference type="InterPro" id="IPR036259">
    <property type="entry name" value="MFS_trans_sf"/>
</dbReference>
<dbReference type="Pfam" id="PF07690">
    <property type="entry name" value="MFS_1"/>
    <property type="match status" value="1"/>
</dbReference>
<feature type="transmembrane region" description="Helical" evidence="8">
    <location>
        <begin position="231"/>
        <end position="250"/>
    </location>
</feature>
<evidence type="ECO:0000256" key="7">
    <source>
        <dbReference type="SAM" id="MobiDB-lite"/>
    </source>
</evidence>
<keyword evidence="6" id="KW-0325">Glycoprotein</keyword>
<evidence type="ECO:0000256" key="5">
    <source>
        <dbReference type="ARBA" id="ARBA00023136"/>
    </source>
</evidence>
<dbReference type="GO" id="GO:0005886">
    <property type="term" value="C:plasma membrane"/>
    <property type="evidence" value="ECO:0007669"/>
    <property type="project" value="TreeGrafter"/>
</dbReference>
<evidence type="ECO:0000256" key="2">
    <source>
        <dbReference type="ARBA" id="ARBA00022448"/>
    </source>
</evidence>
<evidence type="ECO:0000256" key="1">
    <source>
        <dbReference type="ARBA" id="ARBA00004141"/>
    </source>
</evidence>
<dbReference type="PANTHER" id="PTHR23502:SF51">
    <property type="entry name" value="QUINIDINE RESISTANCE PROTEIN 1-RELATED"/>
    <property type="match status" value="1"/>
</dbReference>
<evidence type="ECO:0000256" key="3">
    <source>
        <dbReference type="ARBA" id="ARBA00022692"/>
    </source>
</evidence>
<evidence type="ECO:0000313" key="10">
    <source>
        <dbReference type="EMBL" id="GJE99620.1"/>
    </source>
</evidence>
<comment type="subcellular location">
    <subcellularLocation>
        <location evidence="1">Membrane</location>
        <topology evidence="1">Multi-pass membrane protein</topology>
    </subcellularLocation>
</comment>
<feature type="transmembrane region" description="Helical" evidence="8">
    <location>
        <begin position="109"/>
        <end position="128"/>
    </location>
</feature>
<dbReference type="GO" id="GO:0015137">
    <property type="term" value="F:citrate transmembrane transporter activity"/>
    <property type="evidence" value="ECO:0007669"/>
    <property type="project" value="UniProtKB-ARBA"/>
</dbReference>
<feature type="transmembrane region" description="Helical" evidence="8">
    <location>
        <begin position="413"/>
        <end position="430"/>
    </location>
</feature>
<dbReference type="GO" id="GO:0140115">
    <property type="term" value="P:export across plasma membrane"/>
    <property type="evidence" value="ECO:0007669"/>
    <property type="project" value="UniProtKB-ARBA"/>
</dbReference>
<evidence type="ECO:0000313" key="11">
    <source>
        <dbReference type="Proteomes" id="UP000703269"/>
    </source>
</evidence>
<keyword evidence="3 8" id="KW-0812">Transmembrane</keyword>
<dbReference type="AlphaFoldDB" id="A0A9P3GQ20"/>
<feature type="transmembrane region" description="Helical" evidence="8">
    <location>
        <begin position="501"/>
        <end position="525"/>
    </location>
</feature>
<feature type="region of interest" description="Disordered" evidence="7">
    <location>
        <begin position="532"/>
        <end position="560"/>
    </location>
</feature>
<dbReference type="OrthoDB" id="440553at2759"/>
<feature type="transmembrane region" description="Helical" evidence="8">
    <location>
        <begin position="72"/>
        <end position="93"/>
    </location>
</feature>
<dbReference type="FunFam" id="1.20.1720.10:FF:000009">
    <property type="entry name" value="MFS multidrug transporter"/>
    <property type="match status" value="1"/>
</dbReference>
<feature type="transmembrane region" description="Helical" evidence="8">
    <location>
        <begin position="303"/>
        <end position="324"/>
    </location>
</feature>
<feature type="region of interest" description="Disordered" evidence="7">
    <location>
        <begin position="1"/>
        <end position="62"/>
    </location>
</feature>
<dbReference type="FunFam" id="1.20.1250.20:FF:000172">
    <property type="entry name" value="MFS multidrug resistance transporter"/>
    <property type="match status" value="1"/>
</dbReference>
<name>A0A9P3GQ20_9APHY</name>
<feature type="transmembrane region" description="Helical" evidence="8">
    <location>
        <begin position="344"/>
        <end position="363"/>
    </location>
</feature>
<dbReference type="PROSITE" id="PS50850">
    <property type="entry name" value="MFS"/>
    <property type="match status" value="1"/>
</dbReference>
<dbReference type="InterPro" id="IPR011701">
    <property type="entry name" value="MFS"/>
</dbReference>
<sequence>MQQASTSFEKPRSPALRTVPSPGSEDDLQTLRINDANDVPATKEEPGTPQSTPQPAEHPKKPYSIFTSREKWTIVIMAAVAGLFSPLTSQIYFPALPTLVQAFHTSTENINLTVTIYMVLQGSAPMFWGTLADRWGRRPMFMACMLVLSLSCVGLALVPTNAFWLLMVLRCVQAAGSASTIALGAGVIADISERHERGNYFGVWSLGPMVGPSLGPVIGGGLAQGLGWRSIFWFLCIGSTLCLLVMLLILPETLRAIVGDGSIVPPAIYRPLLPIIGRNRLGKTDEAVERPPKAKFQNPFRILFYWDVLILLLFNGVQNSLFYAMGASTSTLFAAAYPHLSETSIGLCFLALGGGMLAGSWVNGKVLDAEYRRVRRTLERAAAADPERAGMRPEDAVREEDFPIEYARCRLQPIYLVVYVACAVGYGWALQAKVNIAVPLVLQIIFGYAVICVMNTTQTLSVDLVPSQSSSISACNNFVRCSLGAVTVSVLDLMIEAMGVGWTFVLLSGLCVATAPLLLVIMFIGPKFRRERRDREARRKAEKAAEKAAREAAQEHAERA</sequence>
<keyword evidence="5 8" id="KW-0472">Membrane</keyword>
<keyword evidence="4 8" id="KW-1133">Transmembrane helix</keyword>
<dbReference type="EMBL" id="BPQB01000114">
    <property type="protein sequence ID" value="GJE99620.1"/>
    <property type="molecule type" value="Genomic_DNA"/>
</dbReference>
<keyword evidence="2" id="KW-0813">Transport</keyword>
<feature type="domain" description="Major facilitator superfamily (MFS) profile" evidence="9">
    <location>
        <begin position="74"/>
        <end position="526"/>
    </location>
</feature>
<feature type="transmembrane region" description="Helical" evidence="8">
    <location>
        <begin position="200"/>
        <end position="219"/>
    </location>
</feature>
<gene>
    <name evidence="10" type="ORF">PsYK624_158910</name>
</gene>
<keyword evidence="11" id="KW-1185">Reference proteome</keyword>
<feature type="transmembrane region" description="Helical" evidence="8">
    <location>
        <begin position="140"/>
        <end position="158"/>
    </location>
</feature>
<dbReference type="InterPro" id="IPR020846">
    <property type="entry name" value="MFS_dom"/>
</dbReference>
<dbReference type="Gene3D" id="1.20.1250.20">
    <property type="entry name" value="MFS general substrate transporter like domains"/>
    <property type="match status" value="1"/>
</dbReference>
<organism evidence="10 11">
    <name type="scientific">Phanerochaete sordida</name>
    <dbReference type="NCBI Taxonomy" id="48140"/>
    <lineage>
        <taxon>Eukaryota</taxon>
        <taxon>Fungi</taxon>
        <taxon>Dikarya</taxon>
        <taxon>Basidiomycota</taxon>
        <taxon>Agaricomycotina</taxon>
        <taxon>Agaricomycetes</taxon>
        <taxon>Polyporales</taxon>
        <taxon>Phanerochaetaceae</taxon>
        <taxon>Phanerochaete</taxon>
    </lineage>
</organism>
<evidence type="ECO:0000259" key="9">
    <source>
        <dbReference type="PROSITE" id="PS50850"/>
    </source>
</evidence>
<evidence type="ECO:0000256" key="6">
    <source>
        <dbReference type="ARBA" id="ARBA00023180"/>
    </source>
</evidence>